<reference evidence="1 2" key="1">
    <citation type="submission" date="2019-07" db="EMBL/GenBank/DDBJ databases">
        <title>Lysobacter weifangensis sp. nov., isolated from bensulfuron-methyl contaminated farmland soil.</title>
        <authorList>
            <person name="Zhao H."/>
        </authorList>
    </citation>
    <scope>NUCLEOTIDE SEQUENCE [LARGE SCALE GENOMIC DNA]</scope>
    <source>
        <strain evidence="1 2">CC-Bw-6</strain>
    </source>
</reference>
<dbReference type="AlphaFoldDB" id="A0A516V203"/>
<dbReference type="EMBL" id="CP041742">
    <property type="protein sequence ID" value="QDQ72559.1"/>
    <property type="molecule type" value="Genomic_DNA"/>
</dbReference>
<name>A0A516V203_9GAMM</name>
<dbReference type="RefSeq" id="WP_143878075.1">
    <property type="nucleotide sequence ID" value="NZ_BAABLZ010000002.1"/>
</dbReference>
<keyword evidence="2" id="KW-1185">Reference proteome</keyword>
<evidence type="ECO:0008006" key="3">
    <source>
        <dbReference type="Google" id="ProtNLM"/>
    </source>
</evidence>
<accession>A0A516V203</accession>
<dbReference type="Proteomes" id="UP000315891">
    <property type="component" value="Chromosome"/>
</dbReference>
<organism evidence="1 2">
    <name type="scientific">Pseudoluteimonas lycopersici</name>
    <dbReference type="NCBI Taxonomy" id="1324796"/>
    <lineage>
        <taxon>Bacteria</taxon>
        <taxon>Pseudomonadati</taxon>
        <taxon>Pseudomonadota</taxon>
        <taxon>Gammaproteobacteria</taxon>
        <taxon>Lysobacterales</taxon>
        <taxon>Lysobacteraceae</taxon>
        <taxon>Pseudoluteimonas</taxon>
    </lineage>
</organism>
<sequence length="115" mass="12761">MRFGILAVSIGLLCGCSQQPYYLDCYPNPKSEKNLSKEEKLALEDAKTRTWKGCHETIWQCAYSVAPSKDGKNIVVGMDTATPNEEAKSCVSAPGMGAFYLYDLDGRFVRRLLSL</sequence>
<evidence type="ECO:0000313" key="2">
    <source>
        <dbReference type="Proteomes" id="UP000315891"/>
    </source>
</evidence>
<dbReference type="PROSITE" id="PS51257">
    <property type="entry name" value="PROKAR_LIPOPROTEIN"/>
    <property type="match status" value="1"/>
</dbReference>
<protein>
    <recommendedName>
        <fullName evidence="3">Lipoprotein</fullName>
    </recommendedName>
</protein>
<evidence type="ECO:0000313" key="1">
    <source>
        <dbReference type="EMBL" id="QDQ72559.1"/>
    </source>
</evidence>
<gene>
    <name evidence="1" type="ORF">FNZ56_00995</name>
</gene>
<proteinExistence type="predicted"/>